<dbReference type="InterPro" id="IPR025827">
    <property type="entry name" value="Zn_ribbon_recom_dom"/>
</dbReference>
<dbReference type="Gene3D" id="3.90.1750.20">
    <property type="entry name" value="Putative Large Serine Recombinase, Chain B, Domain 2"/>
    <property type="match status" value="1"/>
</dbReference>
<feature type="coiled-coil region" evidence="1">
    <location>
        <begin position="400"/>
        <end position="434"/>
    </location>
</feature>
<dbReference type="PROSITE" id="PS51737">
    <property type="entry name" value="RECOMBINASE_DNA_BIND"/>
    <property type="match status" value="1"/>
</dbReference>
<dbReference type="Pfam" id="PF00239">
    <property type="entry name" value="Resolvase"/>
    <property type="match status" value="1"/>
</dbReference>
<dbReference type="EMBL" id="JABCUS010000012">
    <property type="protein sequence ID" value="NMX03544.1"/>
    <property type="molecule type" value="Genomic_DNA"/>
</dbReference>
<dbReference type="GO" id="GO:0000150">
    <property type="term" value="F:DNA strand exchange activity"/>
    <property type="evidence" value="ECO:0007669"/>
    <property type="project" value="InterPro"/>
</dbReference>
<dbReference type="Gene3D" id="3.40.50.300">
    <property type="entry name" value="P-loop containing nucleotide triphosphate hydrolases"/>
    <property type="match status" value="1"/>
</dbReference>
<name>A0A7Y0UTP0_9ACTO</name>
<dbReference type="InterPro" id="IPR027417">
    <property type="entry name" value="P-loop_NTPase"/>
</dbReference>
<dbReference type="PANTHER" id="PTHR30461">
    <property type="entry name" value="DNA-INVERTASE FROM LAMBDOID PROPHAGE"/>
    <property type="match status" value="1"/>
</dbReference>
<dbReference type="InterPro" id="IPR050639">
    <property type="entry name" value="SSR_resolvase"/>
</dbReference>
<evidence type="ECO:0000313" key="5">
    <source>
        <dbReference type="Proteomes" id="UP000575397"/>
    </source>
</evidence>
<sequence>MATITAIPATKTRIHDSALSGFSPKRRVAAYARVSTDMEEQATSYQAQIDYYTVHIQSRADWVFAGMYADEGISGTSTKHREGFQSMIADALAGKIDLILTKSVSRFARNTVDSLTTVRQLKEAGVEVYFEKENIWTLDSKGELLITIMSSLAQEESRSISENVTWGHRKRFSDGKVMVPYSSLLGYKKGADGNLAIDETQAPTVRLIYRLFLSGLSITEIRKELQHRGILTPRGKTNWSTSTVRSILSNEKYKGDALLQKTFTADFLTKRIEVNEGEVPQYYVTGNHEPIIDPAVWDQVQYELATRHAANTAKIGLFASRLKCADCGAWYGRKTWASNTKYKHTIWRCNQKYDHAQPCQTTTLRDEQIQTAFLAALNQLAEQYRGQSHLLEVIEAMFNTDQLEAESARLDKKIRALASEIEALVAENQRVAQDQDQYLAKYTQLEAKYQKTLGHKQAIDADIAAEQAKATAIKTAYSQLADKPIEHFQSGQWNALIDHAVIGANQIRFIFRTGKEITVSL</sequence>
<dbReference type="SMART" id="SM00857">
    <property type="entry name" value="Resolvase"/>
    <property type="match status" value="1"/>
</dbReference>
<dbReference type="InterPro" id="IPR038109">
    <property type="entry name" value="DNA_bind_recomb_sf"/>
</dbReference>
<dbReference type="SUPFAM" id="SSF53041">
    <property type="entry name" value="Resolvase-like"/>
    <property type="match status" value="1"/>
</dbReference>
<gene>
    <name evidence="4" type="ORF">HHJ77_06330</name>
</gene>
<organism evidence="4 5">
    <name type="scientific">Mobiluncus mulieris</name>
    <dbReference type="NCBI Taxonomy" id="2052"/>
    <lineage>
        <taxon>Bacteria</taxon>
        <taxon>Bacillati</taxon>
        <taxon>Actinomycetota</taxon>
        <taxon>Actinomycetes</taxon>
        <taxon>Actinomycetales</taxon>
        <taxon>Actinomycetaceae</taxon>
        <taxon>Mobiluncus</taxon>
    </lineage>
</organism>
<evidence type="ECO:0000259" key="3">
    <source>
        <dbReference type="PROSITE" id="PS51737"/>
    </source>
</evidence>
<dbReference type="Pfam" id="PF13408">
    <property type="entry name" value="Zn_ribbon_recom"/>
    <property type="match status" value="1"/>
</dbReference>
<dbReference type="GO" id="GO:0003677">
    <property type="term" value="F:DNA binding"/>
    <property type="evidence" value="ECO:0007669"/>
    <property type="project" value="InterPro"/>
</dbReference>
<evidence type="ECO:0000259" key="2">
    <source>
        <dbReference type="PROSITE" id="PS51736"/>
    </source>
</evidence>
<feature type="domain" description="Resolvase/invertase-type recombinase catalytic" evidence="2">
    <location>
        <begin position="27"/>
        <end position="175"/>
    </location>
</feature>
<feature type="domain" description="Recombinase" evidence="3">
    <location>
        <begin position="184"/>
        <end position="311"/>
    </location>
</feature>
<dbReference type="Proteomes" id="UP000575397">
    <property type="component" value="Unassembled WGS sequence"/>
</dbReference>
<reference evidence="4 5" key="1">
    <citation type="submission" date="2020-04" db="EMBL/GenBank/DDBJ databases">
        <title>Antimicrobial susceptibility and clonality of vaginal-derived multi-drug resistant Mobiluncus isolates in China.</title>
        <authorList>
            <person name="Zhang X."/>
        </authorList>
    </citation>
    <scope>NUCLEOTIDE SEQUENCE [LARGE SCALE GENOMIC DNA]</scope>
    <source>
        <strain evidence="4 5">12</strain>
    </source>
</reference>
<keyword evidence="1" id="KW-0175">Coiled coil</keyword>
<dbReference type="PANTHER" id="PTHR30461:SF23">
    <property type="entry name" value="DNA RECOMBINASE-RELATED"/>
    <property type="match status" value="1"/>
</dbReference>
<evidence type="ECO:0000313" key="4">
    <source>
        <dbReference type="EMBL" id="NMX03544.1"/>
    </source>
</evidence>
<dbReference type="AlphaFoldDB" id="A0A7Y0UTP0"/>
<dbReference type="Pfam" id="PF07508">
    <property type="entry name" value="Recombinase"/>
    <property type="match status" value="1"/>
</dbReference>
<dbReference type="InterPro" id="IPR011109">
    <property type="entry name" value="DNA_bind_recombinase_dom"/>
</dbReference>
<protein>
    <submittedName>
        <fullName evidence="4">Recombinase family protein</fullName>
    </submittedName>
</protein>
<evidence type="ECO:0000256" key="1">
    <source>
        <dbReference type="SAM" id="Coils"/>
    </source>
</evidence>
<dbReference type="Gene3D" id="3.40.50.1390">
    <property type="entry name" value="Resolvase, N-terminal catalytic domain"/>
    <property type="match status" value="1"/>
</dbReference>
<dbReference type="CDD" id="cd00338">
    <property type="entry name" value="Ser_Recombinase"/>
    <property type="match status" value="1"/>
</dbReference>
<dbReference type="InterPro" id="IPR036162">
    <property type="entry name" value="Resolvase-like_N_sf"/>
</dbReference>
<proteinExistence type="predicted"/>
<dbReference type="PROSITE" id="PS51736">
    <property type="entry name" value="RECOMBINASES_3"/>
    <property type="match status" value="1"/>
</dbReference>
<accession>A0A7Y0UTP0</accession>
<dbReference type="RefSeq" id="WP_169762689.1">
    <property type="nucleotide sequence ID" value="NZ_CAMPNB010000040.1"/>
</dbReference>
<dbReference type="InterPro" id="IPR006119">
    <property type="entry name" value="Resolv_N"/>
</dbReference>
<comment type="caution">
    <text evidence="4">The sequence shown here is derived from an EMBL/GenBank/DDBJ whole genome shotgun (WGS) entry which is preliminary data.</text>
</comment>